<feature type="compositionally biased region" description="Low complexity" evidence="1">
    <location>
        <begin position="34"/>
        <end position="47"/>
    </location>
</feature>
<proteinExistence type="predicted"/>
<reference evidence="2 3" key="1">
    <citation type="submission" date="2020-11" db="EMBL/GenBank/DDBJ databases">
        <title>Genome seq and assembly of Sphingosinicella sp.</title>
        <authorList>
            <person name="Chhetri G."/>
        </authorList>
    </citation>
    <scope>NUCLEOTIDE SEQUENCE [LARGE SCALE GENOMIC DNA]</scope>
    <source>
        <strain evidence="2 3">UDD2</strain>
    </source>
</reference>
<evidence type="ECO:0000313" key="2">
    <source>
        <dbReference type="EMBL" id="QPQ54637.1"/>
    </source>
</evidence>
<dbReference type="Proteomes" id="UP000594873">
    <property type="component" value="Chromosome"/>
</dbReference>
<sequence>MRAAILILPLLLAACGQREALRPAPGESLPPAPLGAAEPPSPSELLEQPTIARPQRTEEALTRSEERETDRFDLPPT</sequence>
<dbReference type="PROSITE" id="PS51257">
    <property type="entry name" value="PROKAR_LIPOPROTEIN"/>
    <property type="match status" value="1"/>
</dbReference>
<evidence type="ECO:0000256" key="1">
    <source>
        <dbReference type="SAM" id="MobiDB-lite"/>
    </source>
</evidence>
<evidence type="ECO:0000313" key="3">
    <source>
        <dbReference type="Proteomes" id="UP000594873"/>
    </source>
</evidence>
<name>A0A7T2LM29_9SPHN</name>
<organism evidence="2 3">
    <name type="scientific">Allosphingosinicella flava</name>
    <dbReference type="NCBI Taxonomy" id="2771430"/>
    <lineage>
        <taxon>Bacteria</taxon>
        <taxon>Pseudomonadati</taxon>
        <taxon>Pseudomonadota</taxon>
        <taxon>Alphaproteobacteria</taxon>
        <taxon>Sphingomonadales</taxon>
        <taxon>Sphingomonadaceae</taxon>
        <taxon>Allosphingosinicella</taxon>
    </lineage>
</organism>
<feature type="compositionally biased region" description="Basic and acidic residues" evidence="1">
    <location>
        <begin position="55"/>
        <end position="77"/>
    </location>
</feature>
<feature type="region of interest" description="Disordered" evidence="1">
    <location>
        <begin position="22"/>
        <end position="77"/>
    </location>
</feature>
<dbReference type="AlphaFoldDB" id="A0A7T2LM29"/>
<dbReference type="RefSeq" id="WP_200971204.1">
    <property type="nucleotide sequence ID" value="NZ_CP065592.1"/>
</dbReference>
<protein>
    <submittedName>
        <fullName evidence="2">Uncharacterized protein</fullName>
    </submittedName>
</protein>
<dbReference type="EMBL" id="CP065592">
    <property type="protein sequence ID" value="QPQ54637.1"/>
    <property type="molecule type" value="Genomic_DNA"/>
</dbReference>
<gene>
    <name evidence="2" type="ORF">IC614_09915</name>
</gene>
<accession>A0A7T2LM29</accession>
<keyword evidence="3" id="KW-1185">Reference proteome</keyword>
<dbReference type="KEGG" id="sflv:IC614_09915"/>